<reference evidence="1" key="1">
    <citation type="submission" date="2022-04" db="EMBL/GenBank/DDBJ databases">
        <title>Carnegiea gigantea Genome sequencing and assembly v2.</title>
        <authorList>
            <person name="Copetti D."/>
            <person name="Sanderson M.J."/>
            <person name="Burquez A."/>
            <person name="Wojciechowski M.F."/>
        </authorList>
    </citation>
    <scope>NUCLEOTIDE SEQUENCE</scope>
    <source>
        <strain evidence="1">SGP5-SGP5p</strain>
        <tissue evidence="1">Aerial part</tissue>
    </source>
</reference>
<name>A0A9Q1QDG8_9CARY</name>
<dbReference type="AlphaFoldDB" id="A0A9Q1QDG8"/>
<evidence type="ECO:0000313" key="2">
    <source>
        <dbReference type="Proteomes" id="UP001153076"/>
    </source>
</evidence>
<dbReference type="Proteomes" id="UP001153076">
    <property type="component" value="Unassembled WGS sequence"/>
</dbReference>
<comment type="caution">
    <text evidence="1">The sequence shown here is derived from an EMBL/GenBank/DDBJ whole genome shotgun (WGS) entry which is preliminary data.</text>
</comment>
<dbReference type="OrthoDB" id="1751080at2759"/>
<evidence type="ECO:0000313" key="1">
    <source>
        <dbReference type="EMBL" id="KAJ8437684.1"/>
    </source>
</evidence>
<keyword evidence="2" id="KW-1185">Reference proteome</keyword>
<proteinExistence type="predicted"/>
<accession>A0A9Q1QDG8</accession>
<sequence>MTDKNQRMGDVQMMNKAQEAHVRSGNGECKMSNKLKIKWKKVEEFINHMSPKRLQQLIENLNDKKKAGIREISFRGFQHLQADIISEKMAVWETLTRALAPCHSLMWPERDNISKCRKLIKMIQGQLCYLDRVVFKLRSVPYQFPTLRGWTNDEIKDSGR</sequence>
<protein>
    <submittedName>
        <fullName evidence="1">Uncharacterized protein</fullName>
    </submittedName>
</protein>
<gene>
    <name evidence="1" type="ORF">Cgig2_028622</name>
</gene>
<dbReference type="EMBL" id="JAKOGI010000288">
    <property type="protein sequence ID" value="KAJ8437684.1"/>
    <property type="molecule type" value="Genomic_DNA"/>
</dbReference>
<organism evidence="1 2">
    <name type="scientific">Carnegiea gigantea</name>
    <dbReference type="NCBI Taxonomy" id="171969"/>
    <lineage>
        <taxon>Eukaryota</taxon>
        <taxon>Viridiplantae</taxon>
        <taxon>Streptophyta</taxon>
        <taxon>Embryophyta</taxon>
        <taxon>Tracheophyta</taxon>
        <taxon>Spermatophyta</taxon>
        <taxon>Magnoliopsida</taxon>
        <taxon>eudicotyledons</taxon>
        <taxon>Gunneridae</taxon>
        <taxon>Pentapetalae</taxon>
        <taxon>Caryophyllales</taxon>
        <taxon>Cactineae</taxon>
        <taxon>Cactaceae</taxon>
        <taxon>Cactoideae</taxon>
        <taxon>Echinocereeae</taxon>
        <taxon>Carnegiea</taxon>
    </lineage>
</organism>